<evidence type="ECO:0000313" key="3">
    <source>
        <dbReference type="EMBL" id="KAK4806968.1"/>
    </source>
</evidence>
<keyword evidence="4" id="KW-1185">Reference proteome</keyword>
<evidence type="ECO:0000256" key="1">
    <source>
        <dbReference type="SAM" id="MobiDB-lite"/>
    </source>
</evidence>
<proteinExistence type="predicted"/>
<feature type="region of interest" description="Disordered" evidence="1">
    <location>
        <begin position="425"/>
        <end position="451"/>
    </location>
</feature>
<reference evidence="3 4" key="1">
    <citation type="journal article" date="2023" name="J. Hered.">
        <title>Chromosome-level genome of the wood stork (Mycteria americana) provides insight into avian chromosome evolution.</title>
        <authorList>
            <person name="Flamio R. Jr."/>
            <person name="Ramstad K.M."/>
        </authorList>
    </citation>
    <scope>NUCLEOTIDE SEQUENCE [LARGE SCALE GENOMIC DNA]</scope>
    <source>
        <strain evidence="3">JAX WOST 10</strain>
    </source>
</reference>
<dbReference type="Proteomes" id="UP001333110">
    <property type="component" value="Unassembled WGS sequence"/>
</dbReference>
<dbReference type="EMBL" id="JAUNZN010000033">
    <property type="protein sequence ID" value="KAK4806968.1"/>
    <property type="molecule type" value="Genomic_DNA"/>
</dbReference>
<accession>A0AAN7MBF2</accession>
<evidence type="ECO:0000259" key="2">
    <source>
        <dbReference type="Pfam" id="PF00078"/>
    </source>
</evidence>
<protein>
    <recommendedName>
        <fullName evidence="2">Reverse transcriptase domain-containing protein</fullName>
    </recommendedName>
</protein>
<dbReference type="InterPro" id="IPR043502">
    <property type="entry name" value="DNA/RNA_pol_sf"/>
</dbReference>
<dbReference type="Pfam" id="PF00078">
    <property type="entry name" value="RVT_1"/>
    <property type="match status" value="1"/>
</dbReference>
<sequence>MHLQCAQVAKKANSILACIRNIVASRTREVIVPLYSALVRPHLEYCVQFWAPHYKRDIEVLERVQRRATKLVKGLEQKSYEEWLRELGLFSLEKRRLRGAISSTLLLKGGKKEAYWLWKGGQIAIEDYKNLARACRDAVGKAKVQLELKLARDVKNNKKGFFSVAEPQTTESSSYDNACVDPPVVEEGLNPHKSMGQDGIHPRVLREVADIVARPLSIISEKSWRSGDIPDDWKRANVIPIYKKGPKEDPGNYRPISLASVPGKVMERVFLENITNLMKQVIGKSQHGFTKGKPCLTNLITFYNKVTLSVEVGREVDVVYLDFRKAFNTVSHSLLLDKLARYSLDGWSGAILGPTLFNIFINDLDDGIDSTLTMFADDPKLGGPTLDQFVKNRSSWEGPTLEKVVKDCLLLEGPHAVAGEECEEEGAAETPCDELTATPIPYPPALLGGRR</sequence>
<evidence type="ECO:0000313" key="4">
    <source>
        <dbReference type="Proteomes" id="UP001333110"/>
    </source>
</evidence>
<organism evidence="3 4">
    <name type="scientific">Mycteria americana</name>
    <name type="common">Wood stork</name>
    <dbReference type="NCBI Taxonomy" id="33587"/>
    <lineage>
        <taxon>Eukaryota</taxon>
        <taxon>Metazoa</taxon>
        <taxon>Chordata</taxon>
        <taxon>Craniata</taxon>
        <taxon>Vertebrata</taxon>
        <taxon>Euteleostomi</taxon>
        <taxon>Archelosauria</taxon>
        <taxon>Archosauria</taxon>
        <taxon>Dinosauria</taxon>
        <taxon>Saurischia</taxon>
        <taxon>Theropoda</taxon>
        <taxon>Coelurosauria</taxon>
        <taxon>Aves</taxon>
        <taxon>Neognathae</taxon>
        <taxon>Neoaves</taxon>
        <taxon>Aequornithes</taxon>
        <taxon>Ciconiiformes</taxon>
        <taxon>Ciconiidae</taxon>
        <taxon>Mycteria</taxon>
    </lineage>
</organism>
<dbReference type="CDD" id="cd01650">
    <property type="entry name" value="RT_nLTR_like"/>
    <property type="match status" value="1"/>
</dbReference>
<comment type="caution">
    <text evidence="3">The sequence shown here is derived from an EMBL/GenBank/DDBJ whole genome shotgun (WGS) entry which is preliminary data.</text>
</comment>
<name>A0AAN7MBF2_MYCAM</name>
<gene>
    <name evidence="3" type="ORF">QYF61_027335</name>
</gene>
<dbReference type="InterPro" id="IPR000477">
    <property type="entry name" value="RT_dom"/>
</dbReference>
<dbReference type="AlphaFoldDB" id="A0AAN7MBF2"/>
<feature type="domain" description="Reverse transcriptase" evidence="2">
    <location>
        <begin position="246"/>
        <end position="381"/>
    </location>
</feature>
<dbReference type="SUPFAM" id="SSF56672">
    <property type="entry name" value="DNA/RNA polymerases"/>
    <property type="match status" value="1"/>
</dbReference>
<dbReference type="PANTHER" id="PTHR33332">
    <property type="entry name" value="REVERSE TRANSCRIPTASE DOMAIN-CONTAINING PROTEIN"/>
    <property type="match status" value="1"/>
</dbReference>